<dbReference type="AlphaFoldDB" id="A0A2N3HVC3"/>
<dbReference type="SUPFAM" id="SSF75304">
    <property type="entry name" value="Amidase signature (AS) enzymes"/>
    <property type="match status" value="1"/>
</dbReference>
<protein>
    <submittedName>
        <fullName evidence="2">Amidase</fullName>
    </submittedName>
</protein>
<proteinExistence type="predicted"/>
<dbReference type="RefSeq" id="WP_101262030.1">
    <property type="nucleotide sequence ID" value="NZ_MVDD01000010.1"/>
</dbReference>
<name>A0A2N3HVC3_9BACT</name>
<sequence>MKRRHFISLSALGASSIVGFSLPACQNQTISETKKLNQEDFNTFAFNEKSITELQEMMKSDQLNSEELVIAYLERVEKIDKNGPTTNSIIEINSDALAIARTLDKERKAGKLRGPIHGIPILLKDNIDTADKMMTTAGSLAMEGNFAAKDAFIVEQLRKSGAIILGKTNLSEWANFRSTRSSSGWSGRGGQTHNPYVIDRSPCGSSSGSAVAVAANMCVVALGTETDGSIVCPSGHNGVVGIKPSLGLVSRSGIIPIAHSQDTAGPIARSVQDAAILLTVICGKDTNDSISLHEKNSGINYAENLSKEALKGARIGVVRELFGFHAEVDKIMEQAIEDLKHTGAILVDVELENIHQYANEEFEVLLYEFKHDLNNYLNNCKFPIVKSLEDIIHFNEQYKHLEMPWFEQEIMEMANLKGDLTETKYLEALAKCKELSGKKGINASIEKYRIDALIAPTNGPAWNIDLVNGDHYGGGSSAPAAVSGYPNITVPAGFIHSLPIGISFFAEAFSEQKLIQYAYAYEQATKHRKSPEFYSSIMQ</sequence>
<dbReference type="PANTHER" id="PTHR42678">
    <property type="entry name" value="AMIDASE"/>
    <property type="match status" value="1"/>
</dbReference>
<evidence type="ECO:0000259" key="1">
    <source>
        <dbReference type="Pfam" id="PF01425"/>
    </source>
</evidence>
<dbReference type="EMBL" id="MVDD01000010">
    <property type="protein sequence ID" value="PKQ62002.1"/>
    <property type="molecule type" value="Genomic_DNA"/>
</dbReference>
<dbReference type="NCBIfam" id="NF005300">
    <property type="entry name" value="PRK06828.1"/>
    <property type="match status" value="1"/>
</dbReference>
<feature type="domain" description="Amidase" evidence="1">
    <location>
        <begin position="67"/>
        <end position="514"/>
    </location>
</feature>
<comment type="caution">
    <text evidence="2">The sequence shown here is derived from an EMBL/GenBank/DDBJ whole genome shotgun (WGS) entry which is preliminary data.</text>
</comment>
<dbReference type="NCBIfam" id="NF006006">
    <property type="entry name" value="PRK08137.1"/>
    <property type="match status" value="1"/>
</dbReference>
<reference evidence="2 3" key="1">
    <citation type="journal article" date="2017" name="Front. Microbiol.">
        <title>Labilibaculum manganireducens gen. nov., sp. nov. and Labilibaculum filiforme sp. nov., Novel Bacteroidetes Isolated from Subsurface Sediments of the Baltic Sea.</title>
        <authorList>
            <person name="Vandieken V."/>
            <person name="Marshall I.P."/>
            <person name="Niemann H."/>
            <person name="Engelen B."/>
            <person name="Cypionka H."/>
        </authorList>
    </citation>
    <scope>NUCLEOTIDE SEQUENCE [LARGE SCALE GENOMIC DNA]</scope>
    <source>
        <strain evidence="2 3">59.16B</strain>
    </source>
</reference>
<dbReference type="Pfam" id="PF01425">
    <property type="entry name" value="Amidase"/>
    <property type="match status" value="1"/>
</dbReference>
<evidence type="ECO:0000313" key="3">
    <source>
        <dbReference type="Proteomes" id="UP000233535"/>
    </source>
</evidence>
<organism evidence="2 3">
    <name type="scientific">Labilibaculum filiforme</name>
    <dbReference type="NCBI Taxonomy" id="1940526"/>
    <lineage>
        <taxon>Bacteria</taxon>
        <taxon>Pseudomonadati</taxon>
        <taxon>Bacteroidota</taxon>
        <taxon>Bacteroidia</taxon>
        <taxon>Marinilabiliales</taxon>
        <taxon>Marinifilaceae</taxon>
        <taxon>Labilibaculum</taxon>
    </lineage>
</organism>
<gene>
    <name evidence="2" type="ORF">BZG02_13765</name>
</gene>
<dbReference type="InterPro" id="IPR023631">
    <property type="entry name" value="Amidase_dom"/>
</dbReference>
<dbReference type="InterPro" id="IPR036928">
    <property type="entry name" value="AS_sf"/>
</dbReference>
<dbReference type="Proteomes" id="UP000233535">
    <property type="component" value="Unassembled WGS sequence"/>
</dbReference>
<dbReference type="PANTHER" id="PTHR42678:SF34">
    <property type="entry name" value="OS04G0183300 PROTEIN"/>
    <property type="match status" value="1"/>
</dbReference>
<dbReference type="Gene3D" id="3.90.1300.10">
    <property type="entry name" value="Amidase signature (AS) domain"/>
    <property type="match status" value="1"/>
</dbReference>
<accession>A0A2N3HVC3</accession>
<evidence type="ECO:0000313" key="2">
    <source>
        <dbReference type="EMBL" id="PKQ62002.1"/>
    </source>
</evidence>
<dbReference type="OrthoDB" id="9811471at2"/>
<keyword evidence="3" id="KW-1185">Reference proteome</keyword>